<sequence>MQMSAGHRIDTLINHYNDWNWRKTVGIVRQVLKDLDYAKVQYVQKRDHFLGLCLMFEDKVCEWTQLDRSPIIDPHNKKRVLSVYSHGDNKAPSLKSLVDKLMSSEETVPMSFGKVKLAGVAAWLHEGLLISRDQSRVCRIGQQTDGATEGLQKQRKSLENRISKWRKKQRQYMDMVTAYLLDQPDCEPEQMKLLLPSDFSALERKALSLAPLAGKQVQLLESALGDVINSLQTVVKTLTAATYRRTLCTLGALDELRWPELTVRDTFRKATERRRTPGDSRILEGNLWNMTTAGHSAAAAQVASGAIFGSTLAIQDIDEEQDPTVEDMEDSALPTEVLAYQGTKMSTRQSRSVKVYKAPALAANNFLAIEEEEVGVKADGWIWKAGRLENMSAKEIEEWEETENRVQWFRAEADFERWQEQIEIKHADFQRVIASFTYYRDAWMWLSSQYSLTPGHCAYAREHSDMFESLRMDAQAKYDHCGIDILKNVRPGHTLADRILLWHAGEEKMFSFDRWASRPDFHDPTIRGATSEL</sequence>
<evidence type="ECO:0000313" key="1">
    <source>
        <dbReference type="EMBL" id="KAJ3980679.1"/>
    </source>
</evidence>
<proteinExistence type="predicted"/>
<dbReference type="AlphaFoldDB" id="A0AA38UP04"/>
<organism evidence="1 2">
    <name type="scientific">Lentinula detonsa</name>
    <dbReference type="NCBI Taxonomy" id="2804962"/>
    <lineage>
        <taxon>Eukaryota</taxon>
        <taxon>Fungi</taxon>
        <taxon>Dikarya</taxon>
        <taxon>Basidiomycota</taxon>
        <taxon>Agaricomycotina</taxon>
        <taxon>Agaricomycetes</taxon>
        <taxon>Agaricomycetidae</taxon>
        <taxon>Agaricales</taxon>
        <taxon>Marasmiineae</taxon>
        <taxon>Omphalotaceae</taxon>
        <taxon>Lentinula</taxon>
    </lineage>
</organism>
<accession>A0AA38UP04</accession>
<reference evidence="1" key="1">
    <citation type="submission" date="2022-08" db="EMBL/GenBank/DDBJ databases">
        <authorList>
            <consortium name="DOE Joint Genome Institute"/>
            <person name="Min B."/>
            <person name="Riley R."/>
            <person name="Sierra-Patev S."/>
            <person name="Naranjo-Ortiz M."/>
            <person name="Looney B."/>
            <person name="Konkel Z."/>
            <person name="Slot J.C."/>
            <person name="Sakamoto Y."/>
            <person name="Steenwyk J.L."/>
            <person name="Rokas A."/>
            <person name="Carro J."/>
            <person name="Camarero S."/>
            <person name="Ferreira P."/>
            <person name="Molpeceres G."/>
            <person name="Ruiz-Duenas F.J."/>
            <person name="Serrano A."/>
            <person name="Henrissat B."/>
            <person name="Drula E."/>
            <person name="Hughes K.W."/>
            <person name="Mata J.L."/>
            <person name="Ishikawa N.K."/>
            <person name="Vargas-Isla R."/>
            <person name="Ushijima S."/>
            <person name="Smith C.A."/>
            <person name="Ahrendt S."/>
            <person name="Andreopoulos W."/>
            <person name="He G."/>
            <person name="Labutti K."/>
            <person name="Lipzen A."/>
            <person name="Ng V."/>
            <person name="Sandor L."/>
            <person name="Barry K."/>
            <person name="Martinez A.T."/>
            <person name="Xiao Y."/>
            <person name="Gibbons J.G."/>
            <person name="Terashima K."/>
            <person name="Hibbett D.S."/>
            <person name="Grigoriev I.V."/>
        </authorList>
    </citation>
    <scope>NUCLEOTIDE SEQUENCE</scope>
    <source>
        <strain evidence="1">TFB7829</strain>
    </source>
</reference>
<evidence type="ECO:0000313" key="2">
    <source>
        <dbReference type="Proteomes" id="UP001163850"/>
    </source>
</evidence>
<protein>
    <submittedName>
        <fullName evidence="1">Uncharacterized protein</fullName>
    </submittedName>
</protein>
<dbReference type="EMBL" id="MU802167">
    <property type="protein sequence ID" value="KAJ3980679.1"/>
    <property type="molecule type" value="Genomic_DNA"/>
</dbReference>
<gene>
    <name evidence="1" type="ORF">F5890DRAFT_1557469</name>
</gene>
<dbReference type="Proteomes" id="UP001163850">
    <property type="component" value="Unassembled WGS sequence"/>
</dbReference>
<name>A0AA38UP04_9AGAR</name>
<comment type="caution">
    <text evidence="1">The sequence shown here is derived from an EMBL/GenBank/DDBJ whole genome shotgun (WGS) entry which is preliminary data.</text>
</comment>